<sequence>MELKNGRGFQSKKKNVGSNRSKNSQRKLSNSTTTEAIDDHWAFLEEIDAPMWVDLIVESKSIDQDINASWFEVVHPFHQLSSHHFLAEGKVKSDAELLELSSPGLPPSVSKSRGNHYKSRNWRADKPAVSLGKNHPIKSFGAKGAIVVSSSSQEVKPKIKNSSGNPKCTSRLKGKSVSKDSVFDTTRPISLHRNPNLKNPKIIQNPKTSLVKYTSNDTRDPITGRIKPCLRDSNSTSRPDTLKNKLSLVDSRTSNTITSNAPQSNSSLGDSECTSRMPASFVGCGNSTSHNLSHSPKLKPSSGESYLKLKASTGSESILHESHTVSDFSQQIFGQTNGLLSAIRMSRRSYVTRQPRRVEVLDKRQSKDRKSSSSKSSVGSTTNSGGNFKNAMLIAMENKSRTPESIEVTKGDQPTKHNKGEAKNVNETCARQRQVLSFNPEKEEKATAWRSLGQETSKIKVSYQSEGRKPLHIRNSYTNGPKVKESLVNTKKENAVKRGVLSQKIAGKENNSGSTFTHNVSKHNLLGNENEVLDAKVEVNSRKTNPKNVVQRYYLR</sequence>
<dbReference type="Proteomes" id="UP000230069">
    <property type="component" value="Unassembled WGS sequence"/>
</dbReference>
<evidence type="ECO:0000313" key="2">
    <source>
        <dbReference type="EMBL" id="PIA34364.1"/>
    </source>
</evidence>
<feature type="compositionally biased region" description="Basic and acidic residues" evidence="1">
    <location>
        <begin position="398"/>
        <end position="421"/>
    </location>
</feature>
<name>A0A2G5CSU8_AQUCA</name>
<feature type="compositionally biased region" description="Polar residues" evidence="1">
    <location>
        <begin position="250"/>
        <end position="274"/>
    </location>
</feature>
<feature type="region of interest" description="Disordered" evidence="1">
    <location>
        <begin position="212"/>
        <end position="274"/>
    </location>
</feature>
<feature type="region of interest" description="Disordered" evidence="1">
    <location>
        <begin position="354"/>
        <end position="421"/>
    </location>
</feature>
<feature type="compositionally biased region" description="Polar residues" evidence="1">
    <location>
        <begin position="156"/>
        <end position="168"/>
    </location>
</feature>
<reference evidence="2 3" key="1">
    <citation type="submission" date="2017-09" db="EMBL/GenBank/DDBJ databases">
        <title>WGS assembly of Aquilegia coerulea Goldsmith.</title>
        <authorList>
            <person name="Hodges S."/>
            <person name="Kramer E."/>
            <person name="Nordborg M."/>
            <person name="Tomkins J."/>
            <person name="Borevitz J."/>
            <person name="Derieg N."/>
            <person name="Yan J."/>
            <person name="Mihaltcheva S."/>
            <person name="Hayes R.D."/>
            <person name="Rokhsar D."/>
        </authorList>
    </citation>
    <scope>NUCLEOTIDE SEQUENCE [LARGE SCALE GENOMIC DNA]</scope>
    <source>
        <strain evidence="3">cv. Goldsmith</strain>
    </source>
</reference>
<dbReference type="InParanoid" id="A0A2G5CSU8"/>
<evidence type="ECO:0000256" key="1">
    <source>
        <dbReference type="SAM" id="MobiDB-lite"/>
    </source>
</evidence>
<feature type="compositionally biased region" description="Basic and acidic residues" evidence="1">
    <location>
        <begin position="356"/>
        <end position="371"/>
    </location>
</feature>
<gene>
    <name evidence="2" type="ORF">AQUCO_03800162v1</name>
</gene>
<keyword evidence="3" id="KW-1185">Reference proteome</keyword>
<protein>
    <submittedName>
        <fullName evidence="2">Uncharacterized protein</fullName>
    </submittedName>
</protein>
<proteinExistence type="predicted"/>
<dbReference type="OrthoDB" id="1923324at2759"/>
<dbReference type="EMBL" id="KZ305055">
    <property type="protein sequence ID" value="PIA34364.1"/>
    <property type="molecule type" value="Genomic_DNA"/>
</dbReference>
<feature type="compositionally biased region" description="Low complexity" evidence="1">
    <location>
        <begin position="373"/>
        <end position="387"/>
    </location>
</feature>
<accession>A0A2G5CSU8</accession>
<organism evidence="2 3">
    <name type="scientific">Aquilegia coerulea</name>
    <name type="common">Rocky mountain columbine</name>
    <dbReference type="NCBI Taxonomy" id="218851"/>
    <lineage>
        <taxon>Eukaryota</taxon>
        <taxon>Viridiplantae</taxon>
        <taxon>Streptophyta</taxon>
        <taxon>Embryophyta</taxon>
        <taxon>Tracheophyta</taxon>
        <taxon>Spermatophyta</taxon>
        <taxon>Magnoliopsida</taxon>
        <taxon>Ranunculales</taxon>
        <taxon>Ranunculaceae</taxon>
        <taxon>Thalictroideae</taxon>
        <taxon>Aquilegia</taxon>
    </lineage>
</organism>
<feature type="compositionally biased region" description="Polar residues" evidence="1">
    <location>
        <begin position="16"/>
        <end position="32"/>
    </location>
</feature>
<dbReference type="AlphaFoldDB" id="A0A2G5CSU8"/>
<feature type="region of interest" description="Disordered" evidence="1">
    <location>
        <begin position="1"/>
        <end position="32"/>
    </location>
</feature>
<evidence type="ECO:0000313" key="3">
    <source>
        <dbReference type="Proteomes" id="UP000230069"/>
    </source>
</evidence>
<feature type="region of interest" description="Disordered" evidence="1">
    <location>
        <begin position="156"/>
        <end position="180"/>
    </location>
</feature>